<evidence type="ECO:0000259" key="7">
    <source>
        <dbReference type="PROSITE" id="PS50850"/>
    </source>
</evidence>
<comment type="caution">
    <text evidence="8">The sequence shown here is derived from an EMBL/GenBank/DDBJ whole genome shotgun (WGS) entry which is preliminary data.</text>
</comment>
<dbReference type="InterPro" id="IPR036259">
    <property type="entry name" value="MFS_trans_sf"/>
</dbReference>
<dbReference type="Pfam" id="PF07690">
    <property type="entry name" value="MFS_1"/>
    <property type="match status" value="1"/>
</dbReference>
<organism evidence="8 9">
    <name type="scientific">Apiospora marii</name>
    <dbReference type="NCBI Taxonomy" id="335849"/>
    <lineage>
        <taxon>Eukaryota</taxon>
        <taxon>Fungi</taxon>
        <taxon>Dikarya</taxon>
        <taxon>Ascomycota</taxon>
        <taxon>Pezizomycotina</taxon>
        <taxon>Sordariomycetes</taxon>
        <taxon>Xylariomycetidae</taxon>
        <taxon>Amphisphaeriales</taxon>
        <taxon>Apiosporaceae</taxon>
        <taxon>Apiospora</taxon>
    </lineage>
</organism>
<feature type="transmembrane region" description="Helical" evidence="6">
    <location>
        <begin position="456"/>
        <end position="480"/>
    </location>
</feature>
<dbReference type="InterPro" id="IPR020846">
    <property type="entry name" value="MFS_dom"/>
</dbReference>
<feature type="transmembrane region" description="Helical" evidence="6">
    <location>
        <begin position="77"/>
        <end position="98"/>
    </location>
</feature>
<evidence type="ECO:0000256" key="6">
    <source>
        <dbReference type="SAM" id="Phobius"/>
    </source>
</evidence>
<feature type="transmembrane region" description="Helical" evidence="6">
    <location>
        <begin position="198"/>
        <end position="218"/>
    </location>
</feature>
<evidence type="ECO:0000313" key="9">
    <source>
        <dbReference type="Proteomes" id="UP001396898"/>
    </source>
</evidence>
<dbReference type="Proteomes" id="UP001396898">
    <property type="component" value="Unassembled WGS sequence"/>
</dbReference>
<protein>
    <submittedName>
        <fullName evidence="8">MFS multidrug transporter</fullName>
    </submittedName>
</protein>
<feature type="domain" description="Major facilitator superfamily (MFS) profile" evidence="7">
    <location>
        <begin position="43"/>
        <end position="485"/>
    </location>
</feature>
<feature type="compositionally biased region" description="Polar residues" evidence="5">
    <location>
        <begin position="1"/>
        <end position="10"/>
    </location>
</feature>
<dbReference type="EMBL" id="JAQQWI010000018">
    <property type="protein sequence ID" value="KAK8000838.1"/>
    <property type="molecule type" value="Genomic_DNA"/>
</dbReference>
<feature type="transmembrane region" description="Helical" evidence="6">
    <location>
        <begin position="321"/>
        <end position="345"/>
    </location>
</feature>
<feature type="transmembrane region" description="Helical" evidence="6">
    <location>
        <begin position="390"/>
        <end position="415"/>
    </location>
</feature>
<keyword evidence="4 6" id="KW-0472">Membrane</keyword>
<evidence type="ECO:0000256" key="5">
    <source>
        <dbReference type="SAM" id="MobiDB-lite"/>
    </source>
</evidence>
<accession>A0ABR1R548</accession>
<dbReference type="Gene3D" id="1.20.1250.20">
    <property type="entry name" value="MFS general substrate transporter like domains"/>
    <property type="match status" value="1"/>
</dbReference>
<evidence type="ECO:0000256" key="2">
    <source>
        <dbReference type="ARBA" id="ARBA00022692"/>
    </source>
</evidence>
<evidence type="ECO:0000256" key="3">
    <source>
        <dbReference type="ARBA" id="ARBA00022989"/>
    </source>
</evidence>
<feature type="transmembrane region" description="Helical" evidence="6">
    <location>
        <begin position="171"/>
        <end position="192"/>
    </location>
</feature>
<proteinExistence type="predicted"/>
<evidence type="ECO:0000256" key="1">
    <source>
        <dbReference type="ARBA" id="ARBA00004141"/>
    </source>
</evidence>
<comment type="subcellular location">
    <subcellularLocation>
        <location evidence="1">Membrane</location>
        <topology evidence="1">Multi-pass membrane protein</topology>
    </subcellularLocation>
</comment>
<feature type="transmembrane region" description="Helical" evidence="6">
    <location>
        <begin position="427"/>
        <end position="450"/>
    </location>
</feature>
<name>A0ABR1R548_9PEZI</name>
<keyword evidence="3 6" id="KW-1133">Transmembrane helix</keyword>
<dbReference type="InterPro" id="IPR011701">
    <property type="entry name" value="MFS"/>
</dbReference>
<keyword evidence="9" id="KW-1185">Reference proteome</keyword>
<feature type="transmembrane region" description="Helical" evidence="6">
    <location>
        <begin position="104"/>
        <end position="125"/>
    </location>
</feature>
<feature type="transmembrane region" description="Helical" evidence="6">
    <location>
        <begin position="41"/>
        <end position="65"/>
    </location>
</feature>
<feature type="transmembrane region" description="Helical" evidence="6">
    <location>
        <begin position="366"/>
        <end position="384"/>
    </location>
</feature>
<dbReference type="SUPFAM" id="SSF103473">
    <property type="entry name" value="MFS general substrate transporter"/>
    <property type="match status" value="1"/>
</dbReference>
<dbReference type="PANTHER" id="PTHR23502">
    <property type="entry name" value="MAJOR FACILITATOR SUPERFAMILY"/>
    <property type="match status" value="1"/>
</dbReference>
<dbReference type="PANTHER" id="PTHR23502:SF60">
    <property type="entry name" value="MAJOR FACILITATOR SUPERFAMILY (MFS) PROFILE DOMAIN-CONTAINING PROTEIN-RELATED"/>
    <property type="match status" value="1"/>
</dbReference>
<evidence type="ECO:0000313" key="8">
    <source>
        <dbReference type="EMBL" id="KAK8000838.1"/>
    </source>
</evidence>
<dbReference type="PROSITE" id="PS50850">
    <property type="entry name" value="MFS"/>
    <property type="match status" value="1"/>
</dbReference>
<sequence length="493" mass="54332">MPSPDSSQLSMERKSEDEVVVSWDGPDDPENPLNWTWKRKWVATILVSCFTFISPFSSTMVTPALDQIGAELSIPKGFMQALVMSIFLLGYAQGPFVLAPLSEIYGRVCVLQYANLIYLAFNTACGFSTTRSQMLAFRFLSGIGGSAPQALCNGVIADVWTKEELGKGQTIYGMLTFIGPTVAPIVGAYISQNVSWRWIFWSTSLFDVAVQVTAFFFLRETYAPRILARRAARLRKEESKVSGGGGKEKVIRTQYDDAKRSSGSIIRRRLVLPFIMLVAHPAVQAPSVYRAFLYGVMYLLLSTFDRVWQEIYGHGKTISSLHYLSLCLGFMIGLQISHPLIDGLYARLKKHYNRPEGVPEWRIPPLLLGGLLTPIGLFIYGWAARPNVHWLVPDLGCVILAAGLIIAFQSAQAYVTDAYGASHAASAAAVGAFLRTMCGFSFPLFAPAMYDALGVAWGNSLLAFLTLALAVPSPILLWFYGEKIRGWSTLGLV</sequence>
<reference evidence="8 9" key="1">
    <citation type="submission" date="2023-01" db="EMBL/GenBank/DDBJ databases">
        <title>Analysis of 21 Apiospora genomes using comparative genomics revels a genus with tremendous synthesis potential of carbohydrate active enzymes and secondary metabolites.</title>
        <authorList>
            <person name="Sorensen T."/>
        </authorList>
    </citation>
    <scope>NUCLEOTIDE SEQUENCE [LARGE SCALE GENOMIC DNA]</scope>
    <source>
        <strain evidence="8 9">CBS 20057</strain>
    </source>
</reference>
<evidence type="ECO:0000256" key="4">
    <source>
        <dbReference type="ARBA" id="ARBA00023136"/>
    </source>
</evidence>
<gene>
    <name evidence="8" type="ORF">PG991_013060</name>
</gene>
<keyword evidence="2 6" id="KW-0812">Transmembrane</keyword>
<feature type="region of interest" description="Disordered" evidence="5">
    <location>
        <begin position="1"/>
        <end position="25"/>
    </location>
</feature>